<dbReference type="Gene3D" id="3.40.640.10">
    <property type="entry name" value="Type I PLP-dependent aspartate aminotransferase-like (Major domain)"/>
    <property type="match status" value="1"/>
</dbReference>
<dbReference type="InterPro" id="IPR000192">
    <property type="entry name" value="Aminotrans_V_dom"/>
</dbReference>
<dbReference type="InterPro" id="IPR011340">
    <property type="entry name" value="Cys_dSase-rel"/>
</dbReference>
<reference evidence="3" key="1">
    <citation type="journal article" date="2019" name="Int. J. Syst. Evol. Microbiol.">
        <title>The Global Catalogue of Microorganisms (GCM) 10K type strain sequencing project: providing services to taxonomists for standard genome sequencing and annotation.</title>
        <authorList>
            <consortium name="The Broad Institute Genomics Platform"/>
            <consortium name="The Broad Institute Genome Sequencing Center for Infectious Disease"/>
            <person name="Wu L."/>
            <person name="Ma J."/>
        </authorList>
    </citation>
    <scope>NUCLEOTIDE SEQUENCE [LARGE SCALE GENOMIC DNA]</scope>
    <source>
        <strain evidence="3">CCUG 58127</strain>
    </source>
</reference>
<name>A0ABW2AFD2_9MICO</name>
<feature type="domain" description="Aminotransferase class V" evidence="1">
    <location>
        <begin position="29"/>
        <end position="395"/>
    </location>
</feature>
<dbReference type="Pfam" id="PF00266">
    <property type="entry name" value="Aminotran_5"/>
    <property type="match status" value="1"/>
</dbReference>
<keyword evidence="3" id="KW-1185">Reference proteome</keyword>
<evidence type="ECO:0000313" key="2">
    <source>
        <dbReference type="EMBL" id="MFC6705603.1"/>
    </source>
</evidence>
<accession>A0ABW2AFD2</accession>
<dbReference type="PANTHER" id="PTHR43586:SF21">
    <property type="entry name" value="PYRIDOXAL PHOSPHATE (PLP)-DEPENDENT ASPARTATE AMINOTRANSFERASE SUPERFAMILY"/>
    <property type="match status" value="1"/>
</dbReference>
<proteinExistence type="predicted"/>
<protein>
    <submittedName>
        <fullName evidence="2">Cysteine desulfurase-like protein</fullName>
    </submittedName>
</protein>
<dbReference type="NCBIfam" id="TIGR01976">
    <property type="entry name" value="am_tr_V_VC1184"/>
    <property type="match status" value="1"/>
</dbReference>
<dbReference type="InterPro" id="IPR015422">
    <property type="entry name" value="PyrdxlP-dep_Trfase_small"/>
</dbReference>
<dbReference type="RefSeq" id="WP_382400886.1">
    <property type="nucleotide sequence ID" value="NZ_JBHSWH010000001.1"/>
</dbReference>
<dbReference type="InterPro" id="IPR015424">
    <property type="entry name" value="PyrdxlP-dep_Trfase"/>
</dbReference>
<dbReference type="Gene3D" id="3.90.1150.10">
    <property type="entry name" value="Aspartate Aminotransferase, domain 1"/>
    <property type="match status" value="1"/>
</dbReference>
<gene>
    <name evidence="2" type="ORF">ACFQDH_10075</name>
</gene>
<sequence length="408" mass="44174">MEQPTKTERYDVAAVREHFPSLRSGRAHFDAPGGTQTPEPVARAVYDALTAPLSNRGSRSQAERNADEIVLGARAAIGDLLGVDPGTVAFGRSATALTFEMARTLSEEWRVGDEIILSRLDHDANVGPWLLAAERTGVQVRWADFDPATGELDLALLTDQLSPRTRLVALTAASNLIGTQPDIAAVAEAVHRTRALLYVDGVHHTAHDFVDVPSLGADLYVCSPYKFLGPHCGVLTGRAELLQEFRPDKLRPSTDDVPERFELGTLPYELLAGTTAAVDFLAGLVPAGGSRRERLRGSLQALGEHEDALRERLEAGLAQLPQVTVHSRASRRTPTLFMTFADRAAEEVSDYLETDGINAPAGTFYAYEPARRLGVASGLRIGLAPYSTQDDVDRFIVSLGNCLRGDQL</sequence>
<evidence type="ECO:0000259" key="1">
    <source>
        <dbReference type="Pfam" id="PF00266"/>
    </source>
</evidence>
<dbReference type="SUPFAM" id="SSF53383">
    <property type="entry name" value="PLP-dependent transferases"/>
    <property type="match status" value="1"/>
</dbReference>
<dbReference type="EMBL" id="JBHSWH010000001">
    <property type="protein sequence ID" value="MFC6705603.1"/>
    <property type="molecule type" value="Genomic_DNA"/>
</dbReference>
<organism evidence="2 3">
    <name type="scientific">Flexivirga alba</name>
    <dbReference type="NCBI Taxonomy" id="702742"/>
    <lineage>
        <taxon>Bacteria</taxon>
        <taxon>Bacillati</taxon>
        <taxon>Actinomycetota</taxon>
        <taxon>Actinomycetes</taxon>
        <taxon>Micrococcales</taxon>
        <taxon>Dermacoccaceae</taxon>
        <taxon>Flexivirga</taxon>
    </lineage>
</organism>
<dbReference type="Proteomes" id="UP001596298">
    <property type="component" value="Unassembled WGS sequence"/>
</dbReference>
<evidence type="ECO:0000313" key="3">
    <source>
        <dbReference type="Proteomes" id="UP001596298"/>
    </source>
</evidence>
<dbReference type="InterPro" id="IPR015421">
    <property type="entry name" value="PyrdxlP-dep_Trfase_major"/>
</dbReference>
<comment type="caution">
    <text evidence="2">The sequence shown here is derived from an EMBL/GenBank/DDBJ whole genome shotgun (WGS) entry which is preliminary data.</text>
</comment>
<dbReference type="PANTHER" id="PTHR43586">
    <property type="entry name" value="CYSTEINE DESULFURASE"/>
    <property type="match status" value="1"/>
</dbReference>